<comment type="similarity">
    <text evidence="1">Belongs to the dihydroxyacetone kinase (DAK) family.</text>
</comment>
<evidence type="ECO:0000256" key="3">
    <source>
        <dbReference type="ARBA" id="ARBA00022741"/>
    </source>
</evidence>
<dbReference type="Gene3D" id="3.40.50.10440">
    <property type="entry name" value="Dihydroxyacetone kinase, domain 1"/>
    <property type="match status" value="1"/>
</dbReference>
<dbReference type="KEGG" id="csl:COCSUDRAFT_35377"/>
<evidence type="ECO:0000313" key="8">
    <source>
        <dbReference type="EMBL" id="EIE25744.1"/>
    </source>
</evidence>
<keyword evidence="3" id="KW-0547">Nucleotide-binding</keyword>
<keyword evidence="2" id="KW-0808">Transferase</keyword>
<dbReference type="GO" id="GO:0005829">
    <property type="term" value="C:cytosol"/>
    <property type="evidence" value="ECO:0007669"/>
    <property type="project" value="TreeGrafter"/>
</dbReference>
<dbReference type="NCBIfam" id="NF011049">
    <property type="entry name" value="PRK14479.1"/>
    <property type="match status" value="1"/>
</dbReference>
<dbReference type="STRING" id="574566.I0Z525"/>
<dbReference type="RefSeq" id="XP_005650288.1">
    <property type="nucleotide sequence ID" value="XM_005650231.1"/>
</dbReference>
<dbReference type="PROSITE" id="PS51481">
    <property type="entry name" value="DHAK"/>
    <property type="match status" value="1"/>
</dbReference>
<dbReference type="EMBL" id="AGSI01000003">
    <property type="protein sequence ID" value="EIE25744.1"/>
    <property type="molecule type" value="Genomic_DNA"/>
</dbReference>
<proteinExistence type="inferred from homology"/>
<reference evidence="8 9" key="1">
    <citation type="journal article" date="2012" name="Genome Biol.">
        <title>The genome of the polar eukaryotic microalga coccomyxa subellipsoidea reveals traits of cold adaptation.</title>
        <authorList>
            <person name="Blanc G."/>
            <person name="Agarkova I."/>
            <person name="Grimwood J."/>
            <person name="Kuo A."/>
            <person name="Brueggeman A."/>
            <person name="Dunigan D."/>
            <person name="Gurnon J."/>
            <person name="Ladunga I."/>
            <person name="Lindquist E."/>
            <person name="Lucas S."/>
            <person name="Pangilinan J."/>
            <person name="Proschold T."/>
            <person name="Salamov A."/>
            <person name="Schmutz J."/>
            <person name="Weeks D."/>
            <person name="Yamada T."/>
            <person name="Claverie J.M."/>
            <person name="Grigoriev I."/>
            <person name="Van Etten J."/>
            <person name="Lomsadze A."/>
            <person name="Borodovsky M."/>
        </authorList>
    </citation>
    <scope>NUCLEOTIDE SEQUENCE [LARGE SCALE GENOMIC DNA]</scope>
    <source>
        <strain evidence="8 9">C-169</strain>
    </source>
</reference>
<feature type="domain" description="DhaL" evidence="6">
    <location>
        <begin position="373"/>
        <end position="577"/>
    </location>
</feature>
<dbReference type="GO" id="GO:0019563">
    <property type="term" value="P:glycerol catabolic process"/>
    <property type="evidence" value="ECO:0007669"/>
    <property type="project" value="TreeGrafter"/>
</dbReference>
<dbReference type="SUPFAM" id="SSF101473">
    <property type="entry name" value="DhaL-like"/>
    <property type="match status" value="1"/>
</dbReference>
<keyword evidence="4" id="KW-0418">Kinase</keyword>
<dbReference type="InterPro" id="IPR004007">
    <property type="entry name" value="DhaL_dom"/>
</dbReference>
<dbReference type="InterPro" id="IPR004006">
    <property type="entry name" value="DhaK_dom"/>
</dbReference>
<dbReference type="SMART" id="SM01120">
    <property type="entry name" value="Dak2"/>
    <property type="match status" value="1"/>
</dbReference>
<comment type="caution">
    <text evidence="8">The sequence shown here is derived from an EMBL/GenBank/DDBJ whole genome shotgun (WGS) entry which is preliminary data.</text>
</comment>
<dbReference type="Proteomes" id="UP000007264">
    <property type="component" value="Unassembled WGS sequence"/>
</dbReference>
<dbReference type="InterPro" id="IPR050861">
    <property type="entry name" value="Dihydroxyacetone_Kinase"/>
</dbReference>
<dbReference type="InterPro" id="IPR036117">
    <property type="entry name" value="DhaL_dom_sf"/>
</dbReference>
<dbReference type="FunFam" id="3.30.1180.20:FF:000001">
    <property type="entry name" value="Dihydroxyacetone kinase 1"/>
    <property type="match status" value="1"/>
</dbReference>
<dbReference type="Pfam" id="PF02733">
    <property type="entry name" value="Dak1"/>
    <property type="match status" value="1"/>
</dbReference>
<accession>I0Z525</accession>
<dbReference type="FunFam" id="1.25.40.340:FF:000002">
    <property type="entry name" value="Dihydroxyacetone kinase, L subunit"/>
    <property type="match status" value="1"/>
</dbReference>
<dbReference type="GeneID" id="17043748"/>
<evidence type="ECO:0000256" key="4">
    <source>
        <dbReference type="ARBA" id="ARBA00022777"/>
    </source>
</evidence>
<dbReference type="PANTHER" id="PTHR28629:SF4">
    <property type="entry name" value="TRIOKINASE_FMN CYCLASE"/>
    <property type="match status" value="1"/>
</dbReference>
<evidence type="ECO:0000256" key="1">
    <source>
        <dbReference type="ARBA" id="ARBA00008757"/>
    </source>
</evidence>
<evidence type="ECO:0000256" key="5">
    <source>
        <dbReference type="ARBA" id="ARBA00022840"/>
    </source>
</evidence>
<gene>
    <name evidence="8" type="ORF">COCSUDRAFT_35377</name>
</gene>
<dbReference type="SUPFAM" id="SSF82549">
    <property type="entry name" value="DAK1/DegV-like"/>
    <property type="match status" value="1"/>
</dbReference>
<dbReference type="eggNOG" id="KOG2426">
    <property type="taxonomic scope" value="Eukaryota"/>
</dbReference>
<keyword evidence="5" id="KW-0067">ATP-binding</keyword>
<evidence type="ECO:0000259" key="7">
    <source>
        <dbReference type="PROSITE" id="PS51481"/>
    </source>
</evidence>
<feature type="domain" description="DhaK" evidence="7">
    <location>
        <begin position="8"/>
        <end position="336"/>
    </location>
</feature>
<evidence type="ECO:0000259" key="6">
    <source>
        <dbReference type="PROSITE" id="PS51480"/>
    </source>
</evidence>
<dbReference type="PROSITE" id="PS51480">
    <property type="entry name" value="DHAL"/>
    <property type="match status" value="1"/>
</dbReference>
<protein>
    <submittedName>
        <fullName evidence="8">Dak1-domain-containing protein</fullName>
    </submittedName>
</protein>
<dbReference type="Pfam" id="PF02734">
    <property type="entry name" value="Dak2"/>
    <property type="match status" value="1"/>
</dbReference>
<name>I0Z525_COCSC</name>
<dbReference type="Gene3D" id="3.30.1180.20">
    <property type="entry name" value="Dihydroxyacetone kinase, domain 2"/>
    <property type="match status" value="1"/>
</dbReference>
<dbReference type="FunFam" id="3.40.50.10440:FF:000001">
    <property type="entry name" value="Dihydroxyacetone kinase, DhaK subunit"/>
    <property type="match status" value="1"/>
</dbReference>
<dbReference type="AlphaFoldDB" id="I0Z525"/>
<evidence type="ECO:0000313" key="9">
    <source>
        <dbReference type="Proteomes" id="UP000007264"/>
    </source>
</evidence>
<dbReference type="GO" id="GO:0005524">
    <property type="term" value="F:ATP binding"/>
    <property type="evidence" value="ECO:0007669"/>
    <property type="project" value="UniProtKB-KW"/>
</dbReference>
<dbReference type="OrthoDB" id="1724672at2759"/>
<sequence length="580" mass="59460">MANRFFNKTEDIVTESIEGLVASHPHLTRLDGFPQVKVVIDSDADSSRVALISGGGSGHEPAHAGYVGRGMLTAAVAGDVFASPPTEAVLAAIRAVTHAPGVLLIVKNYTGDRLNFGLAGEQARAEGYKVEMVVVGDDCALPHSRITGRRGIAGTVFVHKVAGAAAAAGHDLAAVLAAAQSAAQSVGSMGVATSVCTLPGAQPADPPRIGAGEMELGLGIHGEPGASKGPLLPVDAIVSQVLDRITSRETGYLDVQQGDRVALLVNSLGSTTPMEVSVVARAALIQLRDTHKVTVARVYAGAFMTSLDMAGFSLSLLLLDEARTAALQAPTQAPAWPASQGELPAEKALVPLPRGPEGGECSGRPESLTPFGEALERALLAVCGAVIAAAPELDALDSRIGDGDCGSTLKRGAEAIKTAVGTSLPLNDAGAALRKLATTLRMMLTWPHTSYMFNLWTYMSSVLLGAAEEGPSDETWGGVFGAAVAALLRYSGAAEGDRTMLDALIPAQKGFSSALQQGKRPAMALRRAADAAMEGAESTKSMAAAAGRSSYVPEALLRDVPDPGARAVAVWMGALAAVTS</sequence>
<evidence type="ECO:0000256" key="2">
    <source>
        <dbReference type="ARBA" id="ARBA00022679"/>
    </source>
</evidence>
<organism evidence="8 9">
    <name type="scientific">Coccomyxa subellipsoidea (strain C-169)</name>
    <name type="common">Green microalga</name>
    <dbReference type="NCBI Taxonomy" id="574566"/>
    <lineage>
        <taxon>Eukaryota</taxon>
        <taxon>Viridiplantae</taxon>
        <taxon>Chlorophyta</taxon>
        <taxon>core chlorophytes</taxon>
        <taxon>Trebouxiophyceae</taxon>
        <taxon>Trebouxiophyceae incertae sedis</taxon>
        <taxon>Coccomyxaceae</taxon>
        <taxon>Coccomyxa</taxon>
        <taxon>Coccomyxa subellipsoidea</taxon>
    </lineage>
</organism>
<dbReference type="GO" id="GO:0004371">
    <property type="term" value="F:glycerone kinase activity"/>
    <property type="evidence" value="ECO:0007669"/>
    <property type="project" value="InterPro"/>
</dbReference>
<dbReference type="PANTHER" id="PTHR28629">
    <property type="entry name" value="TRIOKINASE/FMN CYCLASE"/>
    <property type="match status" value="1"/>
</dbReference>
<dbReference type="Gene3D" id="1.25.40.340">
    <property type="match status" value="1"/>
</dbReference>
<keyword evidence="9" id="KW-1185">Reference proteome</keyword>